<dbReference type="CTD" id="54884"/>
<evidence type="ECO:0000256" key="2">
    <source>
        <dbReference type="ARBA" id="ARBA00001937"/>
    </source>
</evidence>
<evidence type="ECO:0000256" key="10">
    <source>
        <dbReference type="ARBA" id="ARBA00022857"/>
    </source>
</evidence>
<dbReference type="Pfam" id="PF13450">
    <property type="entry name" value="NAD_binding_8"/>
    <property type="match status" value="1"/>
</dbReference>
<keyword evidence="21" id="KW-0812">Transmembrane</keyword>
<evidence type="ECO:0000256" key="12">
    <source>
        <dbReference type="ARBA" id="ARBA00023027"/>
    </source>
</evidence>
<dbReference type="EC" id="1.3.99.23" evidence="15"/>
<proteinExistence type="inferred from homology"/>
<feature type="compositionally biased region" description="Polar residues" evidence="20">
    <location>
        <begin position="10"/>
        <end position="22"/>
    </location>
</feature>
<dbReference type="SUPFAM" id="SSF51905">
    <property type="entry name" value="FAD/NAD(P)-binding domain"/>
    <property type="match status" value="1"/>
</dbReference>
<reference evidence="23" key="1">
    <citation type="submission" date="2025-08" db="UniProtKB">
        <authorList>
            <consortium name="RefSeq"/>
        </authorList>
    </citation>
    <scope>IDENTIFICATION</scope>
    <source>
        <tissue evidence="23">Epidermis and Blubber</tissue>
    </source>
</reference>
<keyword evidence="11" id="KW-0560">Oxidoreductase</keyword>
<dbReference type="PANTHER" id="PTHR46091">
    <property type="entry name" value="BLR7054 PROTEIN"/>
    <property type="match status" value="1"/>
</dbReference>
<keyword evidence="14 21" id="KW-0472">Membrane</keyword>
<dbReference type="FunFam" id="3.50.50.60:FF:000178">
    <property type="entry name" value="All-trans-retinol 13,14-reductase"/>
    <property type="match status" value="1"/>
</dbReference>
<comment type="cofactor">
    <cofactor evidence="1">
        <name>NAD(+)</name>
        <dbReference type="ChEBI" id="CHEBI:57540"/>
    </cofactor>
</comment>
<evidence type="ECO:0000256" key="11">
    <source>
        <dbReference type="ARBA" id="ARBA00023002"/>
    </source>
</evidence>
<feature type="transmembrane region" description="Helical" evidence="21">
    <location>
        <begin position="69"/>
        <end position="88"/>
    </location>
</feature>
<dbReference type="GeneID" id="118905863"/>
<keyword evidence="22" id="KW-1185">Reference proteome</keyword>
<comment type="similarity">
    <text evidence="5">Belongs to the carotenoid/retinoid oxidoreductase family. CrtISO subfamily.</text>
</comment>
<dbReference type="FunFam" id="3.50.50.60:FF:000139">
    <property type="entry name" value="All-trans-retinol 13,14-reductase"/>
    <property type="match status" value="1"/>
</dbReference>
<dbReference type="InterPro" id="IPR036188">
    <property type="entry name" value="FAD/NAD-bd_sf"/>
</dbReference>
<evidence type="ECO:0000256" key="7">
    <source>
        <dbReference type="ARBA" id="ARBA00022729"/>
    </source>
</evidence>
<comment type="subcellular location">
    <subcellularLocation>
        <location evidence="4">Endoplasmic reticulum membrane</location>
        <topology evidence="4">Peripheral membrane protein</topology>
    </subcellularLocation>
</comment>
<evidence type="ECO:0000256" key="9">
    <source>
        <dbReference type="ARBA" id="ARBA00022827"/>
    </source>
</evidence>
<dbReference type="PANTHER" id="PTHR46091:SF1">
    <property type="entry name" value="ALL-TRANS-RETINOL 13,14-REDUCTASE"/>
    <property type="match status" value="1"/>
</dbReference>
<evidence type="ECO:0000256" key="5">
    <source>
        <dbReference type="ARBA" id="ARBA00005855"/>
    </source>
</evidence>
<comment type="cofactor">
    <cofactor evidence="3">
        <name>FAD</name>
        <dbReference type="ChEBI" id="CHEBI:57692"/>
    </cofactor>
</comment>
<dbReference type="RefSeq" id="XP_036728668.1">
    <property type="nucleotide sequence ID" value="XM_036872773.1"/>
</dbReference>
<dbReference type="KEGG" id="bmus:118905863"/>
<evidence type="ECO:0000256" key="15">
    <source>
        <dbReference type="ARBA" id="ARBA00038979"/>
    </source>
</evidence>
<organism evidence="22 23">
    <name type="scientific">Balaenoptera musculus</name>
    <name type="common">Blue whale</name>
    <dbReference type="NCBI Taxonomy" id="9771"/>
    <lineage>
        <taxon>Eukaryota</taxon>
        <taxon>Metazoa</taxon>
        <taxon>Chordata</taxon>
        <taxon>Craniata</taxon>
        <taxon>Vertebrata</taxon>
        <taxon>Euteleostomi</taxon>
        <taxon>Mammalia</taxon>
        <taxon>Eutheria</taxon>
        <taxon>Laurasiatheria</taxon>
        <taxon>Artiodactyla</taxon>
        <taxon>Whippomorpha</taxon>
        <taxon>Cetacea</taxon>
        <taxon>Mysticeti</taxon>
        <taxon>Balaenopteridae</taxon>
        <taxon>Balaenoptera</taxon>
    </lineage>
</organism>
<evidence type="ECO:0000256" key="1">
    <source>
        <dbReference type="ARBA" id="ARBA00001911"/>
    </source>
</evidence>
<sequence length="680" mass="74166">MRTALRTARDVSTTSREGQSPPETWLLAKKGLAEQWPKLVLPSGCEDKLTGQSRGRRARAQSERTGSDASAMWLLLLPLAALLLAVLGKVCKGLFSGSSPNPFSEDVKRPPAPLVTDKEARKKVLKQAFSASRVPEKLDVVVIGSGFGGLAAAAILTKAGKRVLVLEQHTKAGGCCHTFGQHGLEFDTGIHYIGRMQEGSFGRFILDQITEGQLDWAPTASPFDIMVLEGPSGRKEFPMYSGEKAYLQGLKEKFPQEEAAINKYIRLVKVVSRGVIHAILLKILPLTMVQALNKCGLLTRFSPFLHASTQSLAEVLRELPASPELQAVLSYIFPTYGVTASHTTFAMHALLVDHYIKGAFYPRGGSSEIAFHTIPVIQRAGGAVLTRAPVQSILLDSAGKACGVTVKEGQELVNIYCPIVISNAGLFNTYEYLLPEKARCLPGVKRQLGMVRPGLSMFSVFICLRGSKKDLGLPSTNYYIYFDTDMDTAMEHYLSLPADKAVEHMPVLFIAFPSAKDPTWEDRFSGRSTGVVLVPTSYEWFEEWRDEPRGKRSSSYETLKSSFVEAALSVILKLFPQLEGKVDSVTGGSPLTSQFYLAAPRGACYGADHDLGRLHPGAMASMRAQSPIPNLYLTGQDVFTCGLMGALQGALLCSSAILKRNLYSDLQKLGARVQAQKKKN</sequence>
<keyword evidence="12" id="KW-0520">NAD</keyword>
<dbReference type="AlphaFoldDB" id="A0A8B8Z1J6"/>
<evidence type="ECO:0000256" key="17">
    <source>
        <dbReference type="ARBA" id="ARBA00048815"/>
    </source>
</evidence>
<keyword evidence="13" id="KW-0443">Lipid metabolism</keyword>
<comment type="cofactor">
    <cofactor evidence="2">
        <name>NADP(+)</name>
        <dbReference type="ChEBI" id="CHEBI:58349"/>
    </cofactor>
</comment>
<dbReference type="GO" id="GO:0051786">
    <property type="term" value="F:all-trans-retinol 13,14-reductase activity"/>
    <property type="evidence" value="ECO:0007669"/>
    <property type="project" value="UniProtKB-EC"/>
</dbReference>
<keyword evidence="21" id="KW-1133">Transmembrane helix</keyword>
<evidence type="ECO:0000256" key="13">
    <source>
        <dbReference type="ARBA" id="ARBA00023098"/>
    </source>
</evidence>
<dbReference type="OrthoDB" id="38045at2759"/>
<evidence type="ECO:0000313" key="22">
    <source>
        <dbReference type="Proteomes" id="UP000694857"/>
    </source>
</evidence>
<evidence type="ECO:0000256" key="3">
    <source>
        <dbReference type="ARBA" id="ARBA00001974"/>
    </source>
</evidence>
<evidence type="ECO:0000256" key="21">
    <source>
        <dbReference type="SAM" id="Phobius"/>
    </source>
</evidence>
<feature type="region of interest" description="Disordered" evidence="20">
    <location>
        <begin position="1"/>
        <end position="23"/>
    </location>
</feature>
<keyword evidence="10" id="KW-0521">NADP</keyword>
<evidence type="ECO:0000256" key="8">
    <source>
        <dbReference type="ARBA" id="ARBA00022824"/>
    </source>
</evidence>
<evidence type="ECO:0000313" key="23">
    <source>
        <dbReference type="RefSeq" id="XP_036728668.1"/>
    </source>
</evidence>
<dbReference type="InterPro" id="IPR052206">
    <property type="entry name" value="Retinol_saturase"/>
</dbReference>
<protein>
    <recommendedName>
        <fullName evidence="16">All-trans-retinol 13,14-reductase</fullName>
        <ecNumber evidence="15">1.3.99.23</ecNumber>
    </recommendedName>
    <alternativeName>
        <fullName evidence="19">All-trans-13,14-dihydroretinol saturase</fullName>
    </alternativeName>
    <alternativeName>
        <fullName evidence="18">PPAR-alpha-regulated and starvation-induced gene protein</fullName>
    </alternativeName>
</protein>
<name>A0A8B8Z1J6_BALMU</name>
<evidence type="ECO:0000256" key="6">
    <source>
        <dbReference type="ARBA" id="ARBA00022630"/>
    </source>
</evidence>
<evidence type="ECO:0000256" key="16">
    <source>
        <dbReference type="ARBA" id="ARBA00041141"/>
    </source>
</evidence>
<evidence type="ECO:0000256" key="4">
    <source>
        <dbReference type="ARBA" id="ARBA00004406"/>
    </source>
</evidence>
<gene>
    <name evidence="23" type="primary">RETSAT</name>
</gene>
<evidence type="ECO:0000256" key="19">
    <source>
        <dbReference type="ARBA" id="ARBA00080843"/>
    </source>
</evidence>
<evidence type="ECO:0000256" key="20">
    <source>
        <dbReference type="SAM" id="MobiDB-lite"/>
    </source>
</evidence>
<evidence type="ECO:0000256" key="14">
    <source>
        <dbReference type="ARBA" id="ARBA00023136"/>
    </source>
</evidence>
<accession>A0A8B8Z1J6</accession>
<evidence type="ECO:0000256" key="18">
    <source>
        <dbReference type="ARBA" id="ARBA00077112"/>
    </source>
</evidence>
<dbReference type="GO" id="GO:0005789">
    <property type="term" value="C:endoplasmic reticulum membrane"/>
    <property type="evidence" value="ECO:0007669"/>
    <property type="project" value="UniProtKB-SubCell"/>
</dbReference>
<dbReference type="Proteomes" id="UP000694857">
    <property type="component" value="Chromosome 13"/>
</dbReference>
<keyword evidence="9" id="KW-0274">FAD</keyword>
<keyword evidence="7" id="KW-0732">Signal</keyword>
<keyword evidence="6" id="KW-0285">Flavoprotein</keyword>
<dbReference type="Gene3D" id="3.50.50.60">
    <property type="entry name" value="FAD/NAD(P)-binding domain"/>
    <property type="match status" value="2"/>
</dbReference>
<comment type="catalytic activity">
    <reaction evidence="17">
        <text>all-trans-13,14-dihydroretinol + A = all-trans-retinol + AH2</text>
        <dbReference type="Rhea" id="RHEA:19193"/>
        <dbReference type="ChEBI" id="CHEBI:13193"/>
        <dbReference type="ChEBI" id="CHEBI:17336"/>
        <dbReference type="ChEBI" id="CHEBI:17499"/>
        <dbReference type="ChEBI" id="CHEBI:52075"/>
        <dbReference type="EC" id="1.3.99.23"/>
    </reaction>
</comment>
<keyword evidence="8" id="KW-0256">Endoplasmic reticulum</keyword>